<accession>A0ABS9H0R0</accession>
<evidence type="ECO:0000313" key="2">
    <source>
        <dbReference type="EMBL" id="MCF6138587.1"/>
    </source>
</evidence>
<evidence type="ECO:0000256" key="1">
    <source>
        <dbReference type="SAM" id="MobiDB-lite"/>
    </source>
</evidence>
<feature type="region of interest" description="Disordered" evidence="1">
    <location>
        <begin position="53"/>
        <end position="74"/>
    </location>
</feature>
<dbReference type="RefSeq" id="WP_236335732.1">
    <property type="nucleotide sequence ID" value="NZ_JAKIJS010000001.1"/>
</dbReference>
<dbReference type="Proteomes" id="UP001649381">
    <property type="component" value="Unassembled WGS sequence"/>
</dbReference>
<organism evidence="2 3">
    <name type="scientific">Pseudalkalibacillus berkeleyi</name>
    <dbReference type="NCBI Taxonomy" id="1069813"/>
    <lineage>
        <taxon>Bacteria</taxon>
        <taxon>Bacillati</taxon>
        <taxon>Bacillota</taxon>
        <taxon>Bacilli</taxon>
        <taxon>Bacillales</taxon>
        <taxon>Fictibacillaceae</taxon>
        <taxon>Pseudalkalibacillus</taxon>
    </lineage>
</organism>
<sequence>MADGKGEATPTTREGENPPMRCNECSVERKAEYGALIQEQWVLGSEENRIRSTHTGAMSARQRRKQNMEHPYRSNGCSVARKTEYGAPIQEQWVLGSEENRIRSTHTGLISAR</sequence>
<name>A0ABS9H0R0_9BACL</name>
<proteinExistence type="predicted"/>
<feature type="region of interest" description="Disordered" evidence="1">
    <location>
        <begin position="1"/>
        <end position="22"/>
    </location>
</feature>
<keyword evidence="3" id="KW-1185">Reference proteome</keyword>
<evidence type="ECO:0000313" key="3">
    <source>
        <dbReference type="Proteomes" id="UP001649381"/>
    </source>
</evidence>
<gene>
    <name evidence="2" type="ORF">L2716_12690</name>
</gene>
<dbReference type="EMBL" id="JAKIJS010000001">
    <property type="protein sequence ID" value="MCF6138587.1"/>
    <property type="molecule type" value="Genomic_DNA"/>
</dbReference>
<protein>
    <submittedName>
        <fullName evidence="2">Uncharacterized protein</fullName>
    </submittedName>
</protein>
<comment type="caution">
    <text evidence="2">The sequence shown here is derived from an EMBL/GenBank/DDBJ whole genome shotgun (WGS) entry which is preliminary data.</text>
</comment>
<reference evidence="2 3" key="1">
    <citation type="submission" date="2022-01" db="EMBL/GenBank/DDBJ databases">
        <title>Alkalihalobacillus sp. EGI L200015, a novel bacterium isolated from a salt lake sediment.</title>
        <authorList>
            <person name="Gao L."/>
            <person name="Fang B.-Z."/>
            <person name="Li W.-J."/>
        </authorList>
    </citation>
    <scope>NUCLEOTIDE SEQUENCE [LARGE SCALE GENOMIC DNA]</scope>
    <source>
        <strain evidence="2 3">KCTC 12718</strain>
    </source>
</reference>